<dbReference type="FunFam" id="3.90.550.10:FF:000436">
    <property type="entry name" value="Uncharacterized protein"/>
    <property type="match status" value="1"/>
</dbReference>
<comment type="caution">
    <text evidence="7">The sequence shown here is derived from an EMBL/GenBank/DDBJ whole genome shotgun (WGS) entry which is preliminary data.</text>
</comment>
<dbReference type="CDD" id="cd04193">
    <property type="entry name" value="UDPGlcNAc_PPase"/>
    <property type="match status" value="1"/>
</dbReference>
<evidence type="ECO:0000256" key="3">
    <source>
        <dbReference type="ARBA" id="ARBA00022679"/>
    </source>
</evidence>
<comment type="catalytic activity">
    <reaction evidence="5">
        <text>N-acetyl-alpha-D-glucosamine 1-phosphate + UTP + H(+) = UDP-N-acetyl-alpha-D-glucosamine + diphosphate</text>
        <dbReference type="Rhea" id="RHEA:13509"/>
        <dbReference type="ChEBI" id="CHEBI:15378"/>
        <dbReference type="ChEBI" id="CHEBI:33019"/>
        <dbReference type="ChEBI" id="CHEBI:46398"/>
        <dbReference type="ChEBI" id="CHEBI:57705"/>
        <dbReference type="ChEBI" id="CHEBI:57776"/>
        <dbReference type="EC" id="2.7.7.23"/>
    </reaction>
</comment>
<reference evidence="7" key="2">
    <citation type="submission" date="2021-02" db="EMBL/GenBank/DDBJ databases">
        <authorList>
            <person name="Kimball J.A."/>
            <person name="Haas M.W."/>
            <person name="Macchietto M."/>
            <person name="Kono T."/>
            <person name="Duquette J."/>
            <person name="Shao M."/>
        </authorList>
    </citation>
    <scope>NUCLEOTIDE SEQUENCE</scope>
    <source>
        <tissue evidence="7">Fresh leaf tissue</tissue>
    </source>
</reference>
<dbReference type="GO" id="GO:0009553">
    <property type="term" value="P:embryo sac development"/>
    <property type="evidence" value="ECO:0007669"/>
    <property type="project" value="UniProtKB-ARBA"/>
</dbReference>
<organism evidence="7 8">
    <name type="scientific">Zizania palustris</name>
    <name type="common">Northern wild rice</name>
    <dbReference type="NCBI Taxonomy" id="103762"/>
    <lineage>
        <taxon>Eukaryota</taxon>
        <taxon>Viridiplantae</taxon>
        <taxon>Streptophyta</taxon>
        <taxon>Embryophyta</taxon>
        <taxon>Tracheophyta</taxon>
        <taxon>Spermatophyta</taxon>
        <taxon>Magnoliopsida</taxon>
        <taxon>Liliopsida</taxon>
        <taxon>Poales</taxon>
        <taxon>Poaceae</taxon>
        <taxon>BOP clade</taxon>
        <taxon>Oryzoideae</taxon>
        <taxon>Oryzeae</taxon>
        <taxon>Zizaniinae</taxon>
        <taxon>Zizania</taxon>
    </lineage>
</organism>
<dbReference type="Pfam" id="PF01704">
    <property type="entry name" value="UDPGP"/>
    <property type="match status" value="1"/>
</dbReference>
<dbReference type="EMBL" id="JAAALK010001900">
    <property type="protein sequence ID" value="KAG8039424.1"/>
    <property type="molecule type" value="Genomic_DNA"/>
</dbReference>
<dbReference type="PANTHER" id="PTHR11952:SF17">
    <property type="entry name" value="OS08G0206900 PROTEIN"/>
    <property type="match status" value="1"/>
</dbReference>
<reference evidence="7" key="1">
    <citation type="journal article" date="2021" name="bioRxiv">
        <title>Whole Genome Assembly and Annotation of Northern Wild Rice, Zizania palustris L., Supports a Whole Genome Duplication in the Zizania Genus.</title>
        <authorList>
            <person name="Haas M."/>
            <person name="Kono T."/>
            <person name="Macchietto M."/>
            <person name="Millas R."/>
            <person name="McGilp L."/>
            <person name="Shao M."/>
            <person name="Duquette J."/>
            <person name="Hirsch C.N."/>
            <person name="Kimball J."/>
        </authorList>
    </citation>
    <scope>NUCLEOTIDE SEQUENCE</scope>
    <source>
        <tissue evidence="7">Fresh leaf tissue</tissue>
    </source>
</reference>
<evidence type="ECO:0000256" key="5">
    <source>
        <dbReference type="ARBA" id="ARBA00048493"/>
    </source>
</evidence>
<accession>A0A8J5VBH1</accession>
<dbReference type="OrthoDB" id="532420at2759"/>
<comment type="similarity">
    <text evidence="2">Belongs to the UDPGP type 1 family.</text>
</comment>
<evidence type="ECO:0000313" key="7">
    <source>
        <dbReference type="EMBL" id="KAG8039424.1"/>
    </source>
</evidence>
<dbReference type="InterPro" id="IPR039741">
    <property type="entry name" value="UDP-sugar_pyrophosphorylase"/>
</dbReference>
<evidence type="ECO:0000256" key="1">
    <source>
        <dbReference type="ARBA" id="ARBA00005208"/>
    </source>
</evidence>
<evidence type="ECO:0000256" key="2">
    <source>
        <dbReference type="ARBA" id="ARBA00010401"/>
    </source>
</evidence>
<evidence type="ECO:0000256" key="6">
    <source>
        <dbReference type="ARBA" id="ARBA00052215"/>
    </source>
</evidence>
<dbReference type="PANTHER" id="PTHR11952">
    <property type="entry name" value="UDP- GLUCOSE PYROPHOSPHORYLASE"/>
    <property type="match status" value="1"/>
</dbReference>
<proteinExistence type="inferred from homology"/>
<comment type="pathway">
    <text evidence="1">Nucleotide-sugar biosynthesis; UDP-N-acetyl-alpha-D-glucosamine biosynthesis; UDP-N-acetyl-alpha-D-glucosamine from N-acetyl-alpha-D-glucosamine 1-phosphate: step 1/1.</text>
</comment>
<dbReference type="AlphaFoldDB" id="A0A8J5VBH1"/>
<dbReference type="GO" id="GO:0052630">
    <property type="term" value="F:UDP-N-acetylgalactosamine diphosphorylase activity"/>
    <property type="evidence" value="ECO:0007669"/>
    <property type="project" value="UniProtKB-EC"/>
</dbReference>
<dbReference type="GO" id="GO:0019276">
    <property type="term" value="P:UDP-N-acetylgalactosamine metabolic process"/>
    <property type="evidence" value="ECO:0007669"/>
    <property type="project" value="UniProtKB-ARBA"/>
</dbReference>
<dbReference type="Proteomes" id="UP000729402">
    <property type="component" value="Unassembled WGS sequence"/>
</dbReference>
<dbReference type="InterPro" id="IPR002618">
    <property type="entry name" value="UDPGP_fam"/>
</dbReference>
<dbReference type="GO" id="GO:0009555">
    <property type="term" value="P:pollen development"/>
    <property type="evidence" value="ECO:0007669"/>
    <property type="project" value="UniProtKB-ARBA"/>
</dbReference>
<keyword evidence="8" id="KW-1185">Reference proteome</keyword>
<gene>
    <name evidence="7" type="ORF">GUJ93_ZPchr0034g18732</name>
</gene>
<evidence type="ECO:0000313" key="8">
    <source>
        <dbReference type="Proteomes" id="UP000729402"/>
    </source>
</evidence>
<sequence length="474" mass="52485">MAEIVVAARAPAPVGRWGAAPPQELLERLKDYGQEGAFALWDELAPEERDFLLRDIESLDLARIDRIIRCSLRTQGVPVPAVEHVPESSVSTLEDRTHEDKQRWWKRGLKAISEGKLAVVLLAGGQGTRLGSSDPKGCFSIGLPSGKSLFQLQAERILCIQKLAAQSTDASGNTVQIHCRRYFGLEPDQVHFFQQGTLPCVSADGRFIMETPYKVARAPDGNGGVYAALKYQRLLDDMAGKGIKYVDCYGVDNVLVRVADPTFLGYFIDKGVSAAAKVVRKAYPQEKVGVFVQRGRGGPLSVVEYSEMDATMTTEINQTTGRLRYCWSNVCLHMFTLDFLNQVTNSLEKDSIYHLAEKKIPSIHGYTTGLKLEQFIFDVFTYSPSTALFEILREEEFAPVKNANGATYDTPDSARLMLLRLHSRWVVAAGGFLTHSVPLYMTGVEVSPLCSYAGENLEAICRGRTFHAPSEISF</sequence>
<comment type="catalytic activity">
    <reaction evidence="6">
        <text>N-acetyl-alpha-D-galactosamine 1-phosphate + UTP + H(+) = UDP-N-acetyl-alpha-D-galactosamine + diphosphate</text>
        <dbReference type="Rhea" id="RHEA:34363"/>
        <dbReference type="ChEBI" id="CHEBI:15378"/>
        <dbReference type="ChEBI" id="CHEBI:33019"/>
        <dbReference type="ChEBI" id="CHEBI:46398"/>
        <dbReference type="ChEBI" id="CHEBI:61970"/>
        <dbReference type="ChEBI" id="CHEBI:67138"/>
        <dbReference type="EC" id="2.7.7.83"/>
    </reaction>
</comment>
<keyword evidence="3" id="KW-0808">Transferase</keyword>
<name>A0A8J5VBH1_ZIZPA</name>
<protein>
    <recommendedName>
        <fullName evidence="9">UDP-N-acetylglucosamine pyrophosphorylase</fullName>
    </recommendedName>
</protein>
<dbReference type="GO" id="GO:0009793">
    <property type="term" value="P:embryo development ending in seed dormancy"/>
    <property type="evidence" value="ECO:0007669"/>
    <property type="project" value="UniProtKB-ARBA"/>
</dbReference>
<dbReference type="GO" id="GO:0006048">
    <property type="term" value="P:UDP-N-acetylglucosamine biosynthetic process"/>
    <property type="evidence" value="ECO:0007669"/>
    <property type="project" value="TreeGrafter"/>
</dbReference>
<evidence type="ECO:0000256" key="4">
    <source>
        <dbReference type="ARBA" id="ARBA00022695"/>
    </source>
</evidence>
<keyword evidence="4" id="KW-0548">Nucleotidyltransferase</keyword>
<dbReference type="FunFam" id="3.90.550.10:FF:000072">
    <property type="entry name" value="UDP-N-acetylglucosamine diphosphorylase 2"/>
    <property type="match status" value="1"/>
</dbReference>
<evidence type="ECO:0008006" key="9">
    <source>
        <dbReference type="Google" id="ProtNLM"/>
    </source>
</evidence>
<dbReference type="GO" id="GO:0003977">
    <property type="term" value="F:UDP-N-acetylglucosamine diphosphorylase activity"/>
    <property type="evidence" value="ECO:0007669"/>
    <property type="project" value="UniProtKB-EC"/>
</dbReference>